<evidence type="ECO:0000256" key="1">
    <source>
        <dbReference type="ARBA" id="ARBA00004442"/>
    </source>
</evidence>
<feature type="chain" id="PRO_5044900265" description="Type 3 secretion system secretin" evidence="3">
    <location>
        <begin position="24"/>
        <end position="627"/>
    </location>
</feature>
<dbReference type="InterPro" id="IPR005644">
    <property type="entry name" value="NolW-like"/>
</dbReference>
<gene>
    <name evidence="3" type="primary">sctC</name>
    <name evidence="8" type="ORF">F0185_03515</name>
</gene>
<keyword evidence="3" id="KW-0998">Cell outer membrane</keyword>
<keyword evidence="3" id="KW-0472">Membrane</keyword>
<evidence type="ECO:0000259" key="6">
    <source>
        <dbReference type="Pfam" id="PF00263"/>
    </source>
</evidence>
<feature type="domain" description="NolW-like" evidence="7">
    <location>
        <begin position="185"/>
        <end position="315"/>
    </location>
</feature>
<evidence type="ECO:0000313" key="9">
    <source>
        <dbReference type="Proteomes" id="UP000785613"/>
    </source>
</evidence>
<evidence type="ECO:0000256" key="5">
    <source>
        <dbReference type="SAM" id="MobiDB-lite"/>
    </source>
</evidence>
<keyword evidence="3" id="KW-0653">Protein transport</keyword>
<accession>A0ABX0LMA3</accession>
<dbReference type="Gene3D" id="3.55.50.30">
    <property type="match status" value="1"/>
</dbReference>
<keyword evidence="2 3" id="KW-0732">Signal</keyword>
<dbReference type="Gene3D" id="3.30.1370.120">
    <property type="match status" value="2"/>
</dbReference>
<dbReference type="Proteomes" id="UP000785613">
    <property type="component" value="Unassembled WGS sequence"/>
</dbReference>
<keyword evidence="3" id="KW-0811">Translocation</keyword>
<proteinExistence type="inferred from homology"/>
<dbReference type="InterPro" id="IPR050810">
    <property type="entry name" value="Bact_Secretion_Sys_Channel"/>
</dbReference>
<dbReference type="EMBL" id="VUYU01000002">
    <property type="protein sequence ID" value="NHZ32659.1"/>
    <property type="molecule type" value="Genomic_DNA"/>
</dbReference>
<dbReference type="PANTHER" id="PTHR30332:SF5">
    <property type="entry name" value="SPI-1 TYPE 3 SECRETION SYSTEM SECRETIN"/>
    <property type="match status" value="1"/>
</dbReference>
<reference evidence="8 9" key="1">
    <citation type="submission" date="2019-09" db="EMBL/GenBank/DDBJ databases">
        <title>Taxonomy of Antarctic Massilia spp.: description of Massilia rubra sp. nov., Massilia aquatica sp. nov., Massilia mucilaginosa sp. nov., Massilia frigida sp. nov. isolated from streams, lakes and regoliths.</title>
        <authorList>
            <person name="Holochova P."/>
            <person name="Sedlacek I."/>
            <person name="Kralova S."/>
            <person name="Maslanova I."/>
            <person name="Busse H.-J."/>
            <person name="Stankova E."/>
            <person name="Vrbovska V."/>
            <person name="Kovarovic V."/>
            <person name="Bartak M."/>
            <person name="Svec P."/>
            <person name="Pantucek R."/>
        </authorList>
    </citation>
    <scope>NUCLEOTIDE SEQUENCE [LARGE SCALE GENOMIC DNA]</scope>
    <source>
        <strain evidence="8 9">CCM 8692</strain>
    </source>
</reference>
<evidence type="ECO:0000313" key="8">
    <source>
        <dbReference type="EMBL" id="NHZ32659.1"/>
    </source>
</evidence>
<dbReference type="Pfam" id="PF03958">
    <property type="entry name" value="Secretin_N"/>
    <property type="match status" value="1"/>
</dbReference>
<name>A0ABX0LMA3_9BURK</name>
<feature type="domain" description="Type II/III secretion system secretin-like" evidence="6">
    <location>
        <begin position="381"/>
        <end position="540"/>
    </location>
</feature>
<comment type="function">
    <text evidence="3">Component of the type III secretion system (T3SS), also called injectisome, which is used to inject bacterial effector proteins into eukaryotic host cells. Forms a ring-shaped multimeric structure with an apparent central pore in the outer membrane.</text>
</comment>
<evidence type="ECO:0000256" key="3">
    <source>
        <dbReference type="HAMAP-Rule" id="MF_02219"/>
    </source>
</evidence>
<evidence type="ECO:0000256" key="2">
    <source>
        <dbReference type="ARBA" id="ARBA00022729"/>
    </source>
</evidence>
<keyword evidence="3 4" id="KW-0813">Transport</keyword>
<dbReference type="InterPro" id="IPR004846">
    <property type="entry name" value="T2SS/T3SS_dom"/>
</dbReference>
<organism evidence="8 9">
    <name type="scientific">Massilia rubra</name>
    <dbReference type="NCBI Taxonomy" id="2607910"/>
    <lineage>
        <taxon>Bacteria</taxon>
        <taxon>Pseudomonadati</taxon>
        <taxon>Pseudomonadota</taxon>
        <taxon>Betaproteobacteria</taxon>
        <taxon>Burkholderiales</taxon>
        <taxon>Oxalobacteraceae</taxon>
        <taxon>Telluria group</taxon>
        <taxon>Massilia</taxon>
    </lineage>
</organism>
<dbReference type="NCBIfam" id="TIGR02516">
    <property type="entry name" value="type_III_yscC"/>
    <property type="match status" value="1"/>
</dbReference>
<dbReference type="HAMAP" id="MF_02219">
    <property type="entry name" value="Type_III_secretin"/>
    <property type="match status" value="1"/>
</dbReference>
<dbReference type="InterPro" id="IPR038591">
    <property type="entry name" value="NolW-like_sf"/>
</dbReference>
<keyword evidence="9" id="KW-1185">Reference proteome</keyword>
<dbReference type="Pfam" id="PF00263">
    <property type="entry name" value="Secretin"/>
    <property type="match status" value="1"/>
</dbReference>
<feature type="region of interest" description="Disordered" evidence="5">
    <location>
        <begin position="219"/>
        <end position="277"/>
    </location>
</feature>
<dbReference type="PANTHER" id="PTHR30332">
    <property type="entry name" value="PROBABLE GENERAL SECRETION PATHWAY PROTEIN D"/>
    <property type="match status" value="1"/>
</dbReference>
<sequence length="627" mass="66592" precursor="true">MRLALHATRVARGVLMAACLAQAAPAAAVAPASWNETGFAVDARGLRLARVLEQFGAAYGVQVDSRVPDALLAPTRIKAASGTEFLDRLAASAGFRWFVYNETVYIVPRGEQISVRLQIGEDAVQDAKAALTGVGLFDARFGWGELPDEGVIIVSGPRVYVDLVRSLLLPDRKPEETPASGRQVMVFRLKYASAADRTITTRGQKELVPGIKSILSRLLDSDPAPRSGAPSSGEFDVASSKPSRRGPLGKGGDTPAEAPEDKRGARAASATSATRAERVRIDADPSLNAIIIYDDVARRATYQSLIAQLDVEPRQVEIEALIVDIDRSKLSELGVEWGVRSGSTSATINAGGAESHGIELPLPGSTLLINNAGRFYARLKAMEGSGDARVLAKPTVLTLDNVAAVLDLSQTAYVPLVGERVADLADITVGTMLRVVPRIVQEGASLRVRLEIDIEDGAMDKNTGKDGGRSSVTRSTISSQAIVDAQQTLMIGGYHAESVSRQNQKVPVLGDVPLLGGLFRSASETHSTRERLFLITPRIMSSAGMLAAEQSKANKAARRLAAAEQRQQARSVETPAPALAAPAAAPAAAAPTVAAVASPLRRSALADVMWPKKPRSVLCRRQVPPWR</sequence>
<evidence type="ECO:0000259" key="7">
    <source>
        <dbReference type="Pfam" id="PF03958"/>
    </source>
</evidence>
<comment type="subcellular location">
    <subcellularLocation>
        <location evidence="1 3 4">Cell outer membrane</location>
    </subcellularLocation>
</comment>
<comment type="similarity">
    <text evidence="3">Belongs to the bacterial secretin family. T3SS SctC subfamily.</text>
</comment>
<comment type="subunit">
    <text evidence="3">The core secretion machinery of the T3SS is composed of approximately 20 different proteins, including cytoplasmic components, a base, an export apparatus and a needle. This subunit is part of the base, which anchors the injectisome in the bacterial cell envelope. Forms a stable homooligomeric complex.</text>
</comment>
<dbReference type="PRINTS" id="PR01337">
    <property type="entry name" value="TYPE3OMGPROT"/>
</dbReference>
<evidence type="ECO:0000256" key="4">
    <source>
        <dbReference type="RuleBase" id="RU004004"/>
    </source>
</evidence>
<comment type="caution">
    <text evidence="8">The sequence shown here is derived from an EMBL/GenBank/DDBJ whole genome shotgun (WGS) entry which is preliminary data.</text>
</comment>
<feature type="signal peptide" evidence="3">
    <location>
        <begin position="1"/>
        <end position="23"/>
    </location>
</feature>
<dbReference type="InterPro" id="IPR003522">
    <property type="entry name" value="T3SS_OM_pore_YscC"/>
</dbReference>
<protein>
    <recommendedName>
        <fullName evidence="3">Type 3 secretion system secretin</fullName>
        <shortName evidence="3">T3SS secretin</shortName>
    </recommendedName>
</protein>